<evidence type="ECO:0000256" key="1">
    <source>
        <dbReference type="ARBA" id="ARBA00022614"/>
    </source>
</evidence>
<keyword evidence="2" id="KW-0677">Repeat</keyword>
<reference evidence="4 5" key="1">
    <citation type="submission" date="2016-07" db="EMBL/GenBank/DDBJ databases">
        <title>Pervasive Adenine N6-methylation of Active Genes in Fungi.</title>
        <authorList>
            <consortium name="DOE Joint Genome Institute"/>
            <person name="Mondo S.J."/>
            <person name="Dannebaum R.O."/>
            <person name="Kuo R.C."/>
            <person name="Labutti K."/>
            <person name="Haridas S."/>
            <person name="Kuo A."/>
            <person name="Salamov A."/>
            <person name="Ahrendt S.R."/>
            <person name="Lipzen A."/>
            <person name="Sullivan W."/>
            <person name="Andreopoulos W.B."/>
            <person name="Clum A."/>
            <person name="Lindquist E."/>
            <person name="Daum C."/>
            <person name="Ramamoorthy G.K."/>
            <person name="Gryganskyi A."/>
            <person name="Culley D."/>
            <person name="Magnuson J.K."/>
            <person name="James T.Y."/>
            <person name="O'Malley M.A."/>
            <person name="Stajich J.E."/>
            <person name="Spatafora J.W."/>
            <person name="Visel A."/>
            <person name="Grigoriev I.V."/>
        </authorList>
    </citation>
    <scope>NUCLEOTIDE SEQUENCE [LARGE SCALE GENOMIC DNA]</scope>
    <source>
        <strain evidence="4 5">68-887.2</strain>
    </source>
</reference>
<feature type="region of interest" description="Disordered" evidence="3">
    <location>
        <begin position="362"/>
        <end position="621"/>
    </location>
</feature>
<dbReference type="GO" id="GO:0005737">
    <property type="term" value="C:cytoplasm"/>
    <property type="evidence" value="ECO:0007669"/>
    <property type="project" value="TreeGrafter"/>
</dbReference>
<feature type="compositionally biased region" description="Acidic residues" evidence="3">
    <location>
        <begin position="413"/>
        <end position="424"/>
    </location>
</feature>
<dbReference type="PANTHER" id="PTHR48051">
    <property type="match status" value="1"/>
</dbReference>
<dbReference type="AlphaFoldDB" id="A0A1Y2B4D3"/>
<dbReference type="Proteomes" id="UP000193986">
    <property type="component" value="Unassembled WGS sequence"/>
</dbReference>
<feature type="compositionally biased region" description="Polar residues" evidence="3">
    <location>
        <begin position="544"/>
        <end position="556"/>
    </location>
</feature>
<feature type="compositionally biased region" description="Low complexity" evidence="3">
    <location>
        <begin position="518"/>
        <end position="533"/>
    </location>
</feature>
<sequence>MDRGAARSRKRSGKVDRPIASATRPNPAGPSRSNSTSQDRPKKALPGQHRQPHIRAPREAQSKDPSLYVAKAVRTAAALNYAQEPFPIPPSKEVLTNVRRVDLSGSGVTDISWLQGTGVTWLSLADCPIEVGWEAVGSLTDLAVLNISRCGLKVLPKSLGSLNKLKAVVAMGNEWTDLDSDVMSNWTELNSLIISHSTKLVSVPRALSKLYQLSKLTFSHCPRLTCQSLPDLSSLPLLRDVKMNNLPQLTSLPSHIVSWGTGDMSLANNKSGNSTEVGSSSSLSSRKVGDGLEVLDLGNCSLTFDAASKIFGLAPKLHTKNKNKDAWSHLRSLSLHSNPLATTHPDYTDLLQASSDLPNLQIIDTKRVRERKRKGQVQESKEERKAREKRQRKMQPTGANAGGGKMRSWGAEAGEDNNDQDVPVDDGAHTQIIVEGKNKRKHDDKYISTTKEQQEQIPGHDQNQNRPSKRPKSDSTTTTFNKSDKQSKSQRKLKHRQASPNQETAPVLIIRPDKYHKTPLTNPNSKTNPNSNTKTKHSDIAPATRTTQHVDPTITPTAAVADPSTLVKSSTKGGSGRNETAVLRVIEVAKPVETTDKKNKKDRKDKDKGKEAQGGGGVDLKAVFGKNKVENDMGLGVGGW</sequence>
<protein>
    <recommendedName>
        <fullName evidence="6">L domain-like protein</fullName>
    </recommendedName>
</protein>
<dbReference type="STRING" id="71784.A0A1Y2B4D3"/>
<keyword evidence="5" id="KW-1185">Reference proteome</keyword>
<dbReference type="OrthoDB" id="1517790at2759"/>
<dbReference type="PANTHER" id="PTHR48051:SF1">
    <property type="entry name" value="RAS SUPPRESSOR PROTEIN 1"/>
    <property type="match status" value="1"/>
</dbReference>
<feature type="compositionally biased region" description="Basic residues" evidence="3">
    <location>
        <begin position="1"/>
        <end position="12"/>
    </location>
</feature>
<keyword evidence="1" id="KW-0433">Leucine-rich repeat</keyword>
<accession>A0A1Y2B4D3</accession>
<gene>
    <name evidence="4" type="ORF">BCR39DRAFT_531650</name>
</gene>
<feature type="region of interest" description="Disordered" evidence="3">
    <location>
        <begin position="1"/>
        <end position="65"/>
    </location>
</feature>
<dbReference type="SUPFAM" id="SSF52047">
    <property type="entry name" value="RNI-like"/>
    <property type="match status" value="1"/>
</dbReference>
<dbReference type="EMBL" id="MCFC01000024">
    <property type="protein sequence ID" value="ORY29688.1"/>
    <property type="molecule type" value="Genomic_DNA"/>
</dbReference>
<name>A0A1Y2B4D3_9TREE</name>
<evidence type="ECO:0008006" key="6">
    <source>
        <dbReference type="Google" id="ProtNLM"/>
    </source>
</evidence>
<proteinExistence type="predicted"/>
<evidence type="ECO:0000313" key="5">
    <source>
        <dbReference type="Proteomes" id="UP000193986"/>
    </source>
</evidence>
<evidence type="ECO:0000313" key="4">
    <source>
        <dbReference type="EMBL" id="ORY29688.1"/>
    </source>
</evidence>
<evidence type="ECO:0000256" key="2">
    <source>
        <dbReference type="ARBA" id="ARBA00022737"/>
    </source>
</evidence>
<organism evidence="4 5">
    <name type="scientific">Naematelia encephala</name>
    <dbReference type="NCBI Taxonomy" id="71784"/>
    <lineage>
        <taxon>Eukaryota</taxon>
        <taxon>Fungi</taxon>
        <taxon>Dikarya</taxon>
        <taxon>Basidiomycota</taxon>
        <taxon>Agaricomycotina</taxon>
        <taxon>Tremellomycetes</taxon>
        <taxon>Tremellales</taxon>
        <taxon>Naemateliaceae</taxon>
        <taxon>Naematelia</taxon>
    </lineage>
</organism>
<feature type="compositionally biased region" description="Basic residues" evidence="3">
    <location>
        <begin position="488"/>
        <end position="497"/>
    </location>
</feature>
<feature type="compositionally biased region" description="Basic and acidic residues" evidence="3">
    <location>
        <begin position="593"/>
        <end position="611"/>
    </location>
</feature>
<dbReference type="InParanoid" id="A0A1Y2B4D3"/>
<evidence type="ECO:0000256" key="3">
    <source>
        <dbReference type="SAM" id="MobiDB-lite"/>
    </source>
</evidence>
<dbReference type="InterPro" id="IPR032675">
    <property type="entry name" value="LRR_dom_sf"/>
</dbReference>
<comment type="caution">
    <text evidence="4">The sequence shown here is derived from an EMBL/GenBank/DDBJ whole genome shotgun (WGS) entry which is preliminary data.</text>
</comment>
<dbReference type="InterPro" id="IPR050216">
    <property type="entry name" value="LRR_domain-containing"/>
</dbReference>
<dbReference type="Gene3D" id="3.80.10.10">
    <property type="entry name" value="Ribonuclease Inhibitor"/>
    <property type="match status" value="2"/>
</dbReference>